<organism evidence="2 3">
    <name type="scientific">Pedobacter nutrimenti</name>
    <dbReference type="NCBI Taxonomy" id="1241337"/>
    <lineage>
        <taxon>Bacteria</taxon>
        <taxon>Pseudomonadati</taxon>
        <taxon>Bacteroidota</taxon>
        <taxon>Sphingobacteriia</taxon>
        <taxon>Sphingobacteriales</taxon>
        <taxon>Sphingobacteriaceae</taxon>
        <taxon>Pedobacter</taxon>
    </lineage>
</organism>
<reference evidence="2 3" key="1">
    <citation type="submission" date="2018-06" db="EMBL/GenBank/DDBJ databases">
        <title>Genomic Encyclopedia of Archaeal and Bacterial Type Strains, Phase II (KMG-II): from individual species to whole genera.</title>
        <authorList>
            <person name="Goeker M."/>
        </authorList>
    </citation>
    <scope>NUCLEOTIDE SEQUENCE [LARGE SCALE GENOMIC DNA]</scope>
    <source>
        <strain evidence="2 3">DSM 27372</strain>
    </source>
</reference>
<keyword evidence="3" id="KW-1185">Reference proteome</keyword>
<comment type="caution">
    <text evidence="2">The sequence shown here is derived from an EMBL/GenBank/DDBJ whole genome shotgun (WGS) entry which is preliminary data.</text>
</comment>
<dbReference type="OrthoDB" id="1099822at2"/>
<evidence type="ECO:0008006" key="4">
    <source>
        <dbReference type="Google" id="ProtNLM"/>
    </source>
</evidence>
<feature type="chain" id="PRO_5016298424" description="Membrane-bound lysozyme inhibitor of c-type lysozyme MliC" evidence="1">
    <location>
        <begin position="22"/>
        <end position="132"/>
    </location>
</feature>
<proteinExistence type="predicted"/>
<dbReference type="Proteomes" id="UP000248198">
    <property type="component" value="Unassembled WGS sequence"/>
</dbReference>
<feature type="signal peptide" evidence="1">
    <location>
        <begin position="1"/>
        <end position="21"/>
    </location>
</feature>
<evidence type="ECO:0000313" key="3">
    <source>
        <dbReference type="Proteomes" id="UP000248198"/>
    </source>
</evidence>
<evidence type="ECO:0000256" key="1">
    <source>
        <dbReference type="SAM" id="SignalP"/>
    </source>
</evidence>
<keyword evidence="1" id="KW-0732">Signal</keyword>
<gene>
    <name evidence="2" type="ORF">B0O44_105208</name>
</gene>
<evidence type="ECO:0000313" key="2">
    <source>
        <dbReference type="EMBL" id="PYF72837.1"/>
    </source>
</evidence>
<protein>
    <recommendedName>
        <fullName evidence="4">Membrane-bound lysozyme inhibitor of c-type lysozyme MliC</fullName>
    </recommendedName>
</protein>
<accession>A0A318UFE7</accession>
<name>A0A318UFE7_9SPHI</name>
<dbReference type="EMBL" id="QKLU01000005">
    <property type="protein sequence ID" value="PYF72837.1"/>
    <property type="molecule type" value="Genomic_DNA"/>
</dbReference>
<dbReference type="AlphaFoldDB" id="A0A318UFE7"/>
<sequence>MKTKLIFTSACLLLMSAMSYAQSVGGKKDKHGCLTSAGYTFSILKNDCVRLFEEKIKLDEVKPKKSYTSFAAVIFSDDQKKAEVFLPGLKSSLILARTGTKGKYAWKRGNLTLSDQNGYELKRGNALIYKAK</sequence>
<dbReference type="RefSeq" id="WP_110832640.1">
    <property type="nucleotide sequence ID" value="NZ_QKLU01000005.1"/>
</dbReference>